<keyword evidence="1" id="KW-0472">Membrane</keyword>
<comment type="caution">
    <text evidence="2">The sequence shown here is derived from an EMBL/GenBank/DDBJ whole genome shotgun (WGS) entry which is preliminary data.</text>
</comment>
<evidence type="ECO:0000313" key="2">
    <source>
        <dbReference type="EMBL" id="MFD1718483.1"/>
    </source>
</evidence>
<feature type="transmembrane region" description="Helical" evidence="1">
    <location>
        <begin position="294"/>
        <end position="316"/>
    </location>
</feature>
<keyword evidence="3" id="KW-1185">Reference proteome</keyword>
<feature type="transmembrane region" description="Helical" evidence="1">
    <location>
        <begin position="112"/>
        <end position="138"/>
    </location>
</feature>
<name>A0ABW4L6N3_9MICO</name>
<sequence length="482" mass="51836">MSERSNSSPSEVVASEIPSHQLPAVTYRDMPEAPSFWKIMGPGLVLLAGAVGSGEFVFWPLLASDIGLALLWAAFLGVFLQYFLNTEVQRYTLATGETAITGFARLWKPWGILFATLPIVGFLFPGIATSAMTVLTYATGWGDPVILTILGLLAIGIAFSISPVIYQTLEKFQFVVVGITLAFLAVAVVMATTLADWGEATRGLVSFGHIPAEVDVLVLFGAVVYAGSGGLGNLTVSNWIRDKNWGMGAHIPRVVSPITGAETSAPSLGHFFPQDEANLTRWNRWWKLAKREQFWLFLVLGTLSIVVLSVLAYSTVFGQDVPEGDLAFLLAEGQAFQDAVAPWFGTLFWVAGFCILFSTAVGNLDIAARVVGDSFKVGPLRESTFWSESKIYLTAIWLQVLFGVGILAAGLTAPVLLLSFSGLVGGLVIFFSSALIIKLNRKALPRTIRIGGFRLAMMILAALFYGAFAVYVVVDSVGSLIG</sequence>
<feature type="transmembrane region" description="Helical" evidence="1">
    <location>
        <begin position="172"/>
        <end position="195"/>
    </location>
</feature>
<accession>A0ABW4L6N3</accession>
<dbReference type="NCBIfam" id="NF037982">
    <property type="entry name" value="Nramp_1"/>
    <property type="match status" value="1"/>
</dbReference>
<feature type="transmembrane region" description="Helical" evidence="1">
    <location>
        <begin position="66"/>
        <end position="84"/>
    </location>
</feature>
<organism evidence="2 3">
    <name type="scientific">Georgenia deserti</name>
    <dbReference type="NCBI Taxonomy" id="2093781"/>
    <lineage>
        <taxon>Bacteria</taxon>
        <taxon>Bacillati</taxon>
        <taxon>Actinomycetota</taxon>
        <taxon>Actinomycetes</taxon>
        <taxon>Micrococcales</taxon>
        <taxon>Bogoriellaceae</taxon>
        <taxon>Georgenia</taxon>
    </lineage>
</organism>
<evidence type="ECO:0000256" key="1">
    <source>
        <dbReference type="SAM" id="Phobius"/>
    </source>
</evidence>
<feature type="transmembrane region" description="Helical" evidence="1">
    <location>
        <begin position="451"/>
        <end position="474"/>
    </location>
</feature>
<evidence type="ECO:0000313" key="3">
    <source>
        <dbReference type="Proteomes" id="UP001597277"/>
    </source>
</evidence>
<proteinExistence type="predicted"/>
<feature type="transmembrane region" description="Helical" evidence="1">
    <location>
        <begin position="417"/>
        <end position="439"/>
    </location>
</feature>
<reference evidence="3" key="1">
    <citation type="journal article" date="2019" name="Int. J. Syst. Evol. Microbiol.">
        <title>The Global Catalogue of Microorganisms (GCM) 10K type strain sequencing project: providing services to taxonomists for standard genome sequencing and annotation.</title>
        <authorList>
            <consortium name="The Broad Institute Genomics Platform"/>
            <consortium name="The Broad Institute Genome Sequencing Center for Infectious Disease"/>
            <person name="Wu L."/>
            <person name="Ma J."/>
        </authorList>
    </citation>
    <scope>NUCLEOTIDE SEQUENCE [LARGE SCALE GENOMIC DNA]</scope>
    <source>
        <strain evidence="3">JCM 17130</strain>
    </source>
</reference>
<dbReference type="RefSeq" id="WP_388006858.1">
    <property type="nucleotide sequence ID" value="NZ_JBHUEE010000005.1"/>
</dbReference>
<protein>
    <submittedName>
        <fullName evidence="2">Nramp family divalent metal transporter</fullName>
    </submittedName>
</protein>
<feature type="transmembrane region" description="Helical" evidence="1">
    <location>
        <begin position="39"/>
        <end position="59"/>
    </location>
</feature>
<gene>
    <name evidence="2" type="ORF">ACFSE6_11590</name>
</gene>
<keyword evidence="1" id="KW-1133">Transmembrane helix</keyword>
<keyword evidence="1" id="KW-0812">Transmembrane</keyword>
<dbReference type="EMBL" id="JBHUEE010000005">
    <property type="protein sequence ID" value="MFD1718483.1"/>
    <property type="molecule type" value="Genomic_DNA"/>
</dbReference>
<feature type="transmembrane region" description="Helical" evidence="1">
    <location>
        <begin position="391"/>
        <end position="411"/>
    </location>
</feature>
<feature type="transmembrane region" description="Helical" evidence="1">
    <location>
        <begin position="347"/>
        <end position="371"/>
    </location>
</feature>
<feature type="transmembrane region" description="Helical" evidence="1">
    <location>
        <begin position="145"/>
        <end position="166"/>
    </location>
</feature>
<dbReference type="Proteomes" id="UP001597277">
    <property type="component" value="Unassembled WGS sequence"/>
</dbReference>